<accession>A0A7J9RU06</accession>
<evidence type="ECO:0000313" key="1">
    <source>
        <dbReference type="EMBL" id="MBB5252724.1"/>
    </source>
</evidence>
<name>A0A7J9RU06_SULOH</name>
<reference evidence="1 2" key="1">
    <citation type="submission" date="2020-08" db="EMBL/GenBank/DDBJ databases">
        <title>Genomic Encyclopedia of Type Strains, Phase IV (KMG-IV): sequencing the most valuable type-strain genomes for metagenomic binning, comparative biology and taxonomic classification.</title>
        <authorList>
            <person name="Goeker M."/>
        </authorList>
    </citation>
    <scope>NUCLEOTIDE SEQUENCE [LARGE SCALE GENOMIC DNA]</scope>
    <source>
        <strain evidence="1 2">DSM 12421</strain>
    </source>
</reference>
<protein>
    <submittedName>
        <fullName evidence="1">Uncharacterized protein</fullName>
    </submittedName>
</protein>
<dbReference type="Proteomes" id="UP000582213">
    <property type="component" value="Unassembled WGS sequence"/>
</dbReference>
<comment type="caution">
    <text evidence="1">The sequence shown here is derived from an EMBL/GenBank/DDBJ whole genome shotgun (WGS) entry which is preliminary data.</text>
</comment>
<dbReference type="EMBL" id="JACHFY010000001">
    <property type="protein sequence ID" value="MBB5252724.1"/>
    <property type="molecule type" value="Genomic_DNA"/>
</dbReference>
<dbReference type="AlphaFoldDB" id="A0A7J9RU06"/>
<evidence type="ECO:0000313" key="2">
    <source>
        <dbReference type="Proteomes" id="UP000582213"/>
    </source>
</evidence>
<organism evidence="1 2">
    <name type="scientific">Sulfurisphaera ohwakuensis</name>
    <dbReference type="NCBI Taxonomy" id="69656"/>
    <lineage>
        <taxon>Archaea</taxon>
        <taxon>Thermoproteota</taxon>
        <taxon>Thermoprotei</taxon>
        <taxon>Sulfolobales</taxon>
        <taxon>Sulfolobaceae</taxon>
        <taxon>Sulfurisphaera</taxon>
    </lineage>
</organism>
<gene>
    <name evidence="1" type="ORF">HNQ62_000442</name>
</gene>
<sequence length="37" mass="4333">MGFLSLPFNLIVDLIIFKVFKLEFGLQEIKFSLLVIF</sequence>
<proteinExistence type="predicted"/>